<dbReference type="Proteomes" id="UP000625316">
    <property type="component" value="Unassembled WGS sequence"/>
</dbReference>
<evidence type="ECO:0000313" key="1">
    <source>
        <dbReference type="EMBL" id="MBE9032477.1"/>
    </source>
</evidence>
<dbReference type="RefSeq" id="WP_264327294.1">
    <property type="nucleotide sequence ID" value="NZ_JADEXQ010000107.1"/>
</dbReference>
<comment type="caution">
    <text evidence="1">The sequence shown here is derived from an EMBL/GenBank/DDBJ whole genome shotgun (WGS) entry which is preliminary data.</text>
</comment>
<organism evidence="1 2">
    <name type="scientific">Romeriopsis navalis LEGE 11480</name>
    <dbReference type="NCBI Taxonomy" id="2777977"/>
    <lineage>
        <taxon>Bacteria</taxon>
        <taxon>Bacillati</taxon>
        <taxon>Cyanobacteriota</taxon>
        <taxon>Cyanophyceae</taxon>
        <taxon>Leptolyngbyales</taxon>
        <taxon>Leptolyngbyaceae</taxon>
        <taxon>Romeriopsis</taxon>
        <taxon>Romeriopsis navalis</taxon>
    </lineage>
</organism>
<sequence>MTVSPVLPVPTTDISRSPDSLVTHLAETALATAEAVDVLSERVDLLAQQLQQQDCQIFALGEEIKASTTQQQRCLDRVDRLTQIMEAMAQNLLTTLPFSETANDLLG</sequence>
<keyword evidence="2" id="KW-1185">Reference proteome</keyword>
<proteinExistence type="predicted"/>
<gene>
    <name evidence="1" type="ORF">IQ266_22320</name>
</gene>
<name>A0A928Z5Y6_9CYAN</name>
<reference evidence="1" key="1">
    <citation type="submission" date="2020-10" db="EMBL/GenBank/DDBJ databases">
        <authorList>
            <person name="Castelo-Branco R."/>
            <person name="Eusebio N."/>
            <person name="Adriana R."/>
            <person name="Vieira A."/>
            <person name="Brugerolle De Fraissinette N."/>
            <person name="Rezende De Castro R."/>
            <person name="Schneider M.P."/>
            <person name="Vasconcelos V."/>
            <person name="Leao P.N."/>
        </authorList>
    </citation>
    <scope>NUCLEOTIDE SEQUENCE</scope>
    <source>
        <strain evidence="1">LEGE 11480</strain>
    </source>
</reference>
<evidence type="ECO:0000313" key="2">
    <source>
        <dbReference type="Proteomes" id="UP000625316"/>
    </source>
</evidence>
<protein>
    <submittedName>
        <fullName evidence="1">Uncharacterized protein</fullName>
    </submittedName>
</protein>
<accession>A0A928Z5Y6</accession>
<dbReference type="EMBL" id="JADEXQ010000107">
    <property type="protein sequence ID" value="MBE9032477.1"/>
    <property type="molecule type" value="Genomic_DNA"/>
</dbReference>
<dbReference type="AlphaFoldDB" id="A0A928Z5Y6"/>